<accession>A0A699HNW4</accession>
<dbReference type="EMBL" id="BKCJ010177663">
    <property type="protein sequence ID" value="GEY42759.1"/>
    <property type="molecule type" value="Genomic_DNA"/>
</dbReference>
<comment type="caution">
    <text evidence="1">The sequence shown here is derived from an EMBL/GenBank/DDBJ whole genome shotgun (WGS) entry which is preliminary data.</text>
</comment>
<reference evidence="1" key="1">
    <citation type="journal article" date="2019" name="Sci. Rep.">
        <title>Draft genome of Tanacetum cinerariifolium, the natural source of mosquito coil.</title>
        <authorList>
            <person name="Yamashiro T."/>
            <person name="Shiraishi A."/>
            <person name="Satake H."/>
            <person name="Nakayama K."/>
        </authorList>
    </citation>
    <scope>NUCLEOTIDE SEQUENCE</scope>
</reference>
<proteinExistence type="predicted"/>
<gene>
    <name evidence="1" type="ORF">Tci_414733</name>
</gene>
<evidence type="ECO:0000313" key="1">
    <source>
        <dbReference type="EMBL" id="GEY42759.1"/>
    </source>
</evidence>
<dbReference type="AlphaFoldDB" id="A0A699HNW4"/>
<protein>
    <submittedName>
        <fullName evidence="1">Uncharacterized protein</fullName>
    </submittedName>
</protein>
<sequence length="98" mass="11001">MLERLMALFRCGGGVQERAVEFTVGGAVNLALKMKGDMIIKYLNLNPTIDAMIRDFFDPSWWKELSKEMSSKILPNGDGSCWKTFKQVSSLIAKGKLK</sequence>
<organism evidence="1">
    <name type="scientific">Tanacetum cinerariifolium</name>
    <name type="common">Dalmatian daisy</name>
    <name type="synonym">Chrysanthemum cinerariifolium</name>
    <dbReference type="NCBI Taxonomy" id="118510"/>
    <lineage>
        <taxon>Eukaryota</taxon>
        <taxon>Viridiplantae</taxon>
        <taxon>Streptophyta</taxon>
        <taxon>Embryophyta</taxon>
        <taxon>Tracheophyta</taxon>
        <taxon>Spermatophyta</taxon>
        <taxon>Magnoliopsida</taxon>
        <taxon>eudicotyledons</taxon>
        <taxon>Gunneridae</taxon>
        <taxon>Pentapetalae</taxon>
        <taxon>asterids</taxon>
        <taxon>campanulids</taxon>
        <taxon>Asterales</taxon>
        <taxon>Asteraceae</taxon>
        <taxon>Asteroideae</taxon>
        <taxon>Anthemideae</taxon>
        <taxon>Anthemidinae</taxon>
        <taxon>Tanacetum</taxon>
    </lineage>
</organism>
<name>A0A699HNW4_TANCI</name>